<dbReference type="CDD" id="cd01949">
    <property type="entry name" value="GGDEF"/>
    <property type="match status" value="1"/>
</dbReference>
<dbReference type="RefSeq" id="WP_127692297.1">
    <property type="nucleotide sequence ID" value="NZ_SACQ01000001.1"/>
</dbReference>
<feature type="transmembrane region" description="Helical" evidence="1">
    <location>
        <begin position="12"/>
        <end position="30"/>
    </location>
</feature>
<dbReference type="PANTHER" id="PTHR44757:SF2">
    <property type="entry name" value="BIOFILM ARCHITECTURE MAINTENANCE PROTEIN MBAA"/>
    <property type="match status" value="1"/>
</dbReference>
<accession>A0A437QC41</accession>
<comment type="caution">
    <text evidence="3">The sequence shown here is derived from an EMBL/GenBank/DDBJ whole genome shotgun (WGS) entry which is preliminary data.</text>
</comment>
<dbReference type="Gene3D" id="3.30.70.270">
    <property type="match status" value="1"/>
</dbReference>
<dbReference type="InterPro" id="IPR029787">
    <property type="entry name" value="Nucleotide_cyclase"/>
</dbReference>
<reference evidence="3 4" key="1">
    <citation type="submission" date="2019-01" db="EMBL/GenBank/DDBJ databases">
        <authorList>
            <person name="Chen W.-M."/>
        </authorList>
    </citation>
    <scope>NUCLEOTIDE SEQUENCE [LARGE SCALE GENOMIC DNA]</scope>
    <source>
        <strain evidence="3 4">HPM-16</strain>
    </source>
</reference>
<evidence type="ECO:0000313" key="3">
    <source>
        <dbReference type="EMBL" id="RVU32128.1"/>
    </source>
</evidence>
<dbReference type="Gene3D" id="3.30.450.20">
    <property type="entry name" value="PAS domain"/>
    <property type="match status" value="1"/>
</dbReference>
<dbReference type="SUPFAM" id="SSF55073">
    <property type="entry name" value="Nucleotide cyclase"/>
    <property type="match status" value="1"/>
</dbReference>
<feature type="domain" description="GGDEF" evidence="2">
    <location>
        <begin position="534"/>
        <end position="666"/>
    </location>
</feature>
<dbReference type="InterPro" id="IPR029150">
    <property type="entry name" value="dCache_3"/>
</dbReference>
<dbReference type="NCBIfam" id="TIGR00254">
    <property type="entry name" value="GGDEF"/>
    <property type="match status" value="1"/>
</dbReference>
<keyword evidence="1" id="KW-0472">Membrane</keyword>
<dbReference type="Proteomes" id="UP000282818">
    <property type="component" value="Unassembled WGS sequence"/>
</dbReference>
<dbReference type="Pfam" id="PF14827">
    <property type="entry name" value="dCache_3"/>
    <property type="match status" value="1"/>
</dbReference>
<dbReference type="InterPro" id="IPR043128">
    <property type="entry name" value="Rev_trsase/Diguanyl_cyclase"/>
</dbReference>
<keyword evidence="1" id="KW-0812">Transmembrane</keyword>
<dbReference type="Pfam" id="PF00990">
    <property type="entry name" value="GGDEF"/>
    <property type="match status" value="1"/>
</dbReference>
<keyword evidence="4" id="KW-1185">Reference proteome</keyword>
<evidence type="ECO:0000259" key="2">
    <source>
        <dbReference type="PROSITE" id="PS50887"/>
    </source>
</evidence>
<dbReference type="SUPFAM" id="SSF55785">
    <property type="entry name" value="PYP-like sensor domain (PAS domain)"/>
    <property type="match status" value="1"/>
</dbReference>
<proteinExistence type="predicted"/>
<sequence>MWLAKSVYRTTLIPVLVFLLVSHTAIYTWLSNEYELQLDSSQQQLRELNQRALNGALSNSYHKLLDIAQTLSLVSTAQGQDISAVSAVMDASFQQFEFQGLLDSAALFDKTLNLTESWGAAEARYPVMVNRAFENERPVSQLHCSKTCSRYLAIPLLSGGQVHSVLVIGLNIQDMILAYKTSTGTDIGVAPPTGEQGDGELNSEQLDFPILTQRSQNSQVIKLLLSREPQVELNQPYQIEAFGRINEVVFSKLDPSDVLGALWVTISDMTTSQLRLAQRKDQLLWALVISFTAVSLLAAMLVGRLAARLASFRDFLYLSARLDTEPSYDAAKAGELEGLYSASLGVFGQLKKYLIDERKVSEQYDQMASALRLERHVVDGLLNSSASIIVTHGPGGRVHSVNDLGSRMLEQQGLSLSSGLSFFDLFHVCDDPDGIVDSVNQLYLGQANLIRSQSQFIDSDGRLCHMSWIHSYMDGWSDQGAVVLSMGVDITDQKRSEERLSWLEYHDPLAASENRQKLLDALPEMLKDCEKHEHLLALLYCEVRDPFGKRLILGIREHDDLVGAVVERISASLRGNDVLARITENQFVVLMKGFQNASQVERVCEKVMMSFSVPFYVNGEEQVASISVGISIWPNHGGDVANLLDCAEDALHLAQREGTNQYRFYR</sequence>
<dbReference type="InterPro" id="IPR035965">
    <property type="entry name" value="PAS-like_dom_sf"/>
</dbReference>
<dbReference type="PANTHER" id="PTHR44757">
    <property type="entry name" value="DIGUANYLATE CYCLASE DGCP"/>
    <property type="match status" value="1"/>
</dbReference>
<gene>
    <name evidence="3" type="ORF">EOE65_00300</name>
</gene>
<dbReference type="PROSITE" id="PS50887">
    <property type="entry name" value="GGDEF"/>
    <property type="match status" value="1"/>
</dbReference>
<protein>
    <submittedName>
        <fullName evidence="3">Diguanylate cyclase</fullName>
    </submittedName>
</protein>
<keyword evidence="1" id="KW-1133">Transmembrane helix</keyword>
<organism evidence="3 4">
    <name type="scientific">Neptunomonas marina</name>
    <dbReference type="NCBI Taxonomy" id="1815562"/>
    <lineage>
        <taxon>Bacteria</taxon>
        <taxon>Pseudomonadati</taxon>
        <taxon>Pseudomonadota</taxon>
        <taxon>Gammaproteobacteria</taxon>
        <taxon>Oceanospirillales</taxon>
        <taxon>Oceanospirillaceae</taxon>
        <taxon>Neptunomonas</taxon>
    </lineage>
</organism>
<dbReference type="AlphaFoldDB" id="A0A437QC41"/>
<evidence type="ECO:0000313" key="4">
    <source>
        <dbReference type="Proteomes" id="UP000282818"/>
    </source>
</evidence>
<dbReference type="InterPro" id="IPR000160">
    <property type="entry name" value="GGDEF_dom"/>
</dbReference>
<name>A0A437QC41_9GAMM</name>
<dbReference type="SMART" id="SM00267">
    <property type="entry name" value="GGDEF"/>
    <property type="match status" value="1"/>
</dbReference>
<dbReference type="EMBL" id="SACQ01000001">
    <property type="protein sequence ID" value="RVU32128.1"/>
    <property type="molecule type" value="Genomic_DNA"/>
</dbReference>
<evidence type="ECO:0000256" key="1">
    <source>
        <dbReference type="SAM" id="Phobius"/>
    </source>
</evidence>
<feature type="transmembrane region" description="Helical" evidence="1">
    <location>
        <begin position="283"/>
        <end position="303"/>
    </location>
</feature>
<dbReference type="InterPro" id="IPR052155">
    <property type="entry name" value="Biofilm_reg_signaling"/>
</dbReference>